<evidence type="ECO:0000259" key="1">
    <source>
        <dbReference type="PROSITE" id="PS50011"/>
    </source>
</evidence>
<dbReference type="InterPro" id="IPR011009">
    <property type="entry name" value="Kinase-like_dom_sf"/>
</dbReference>
<proteinExistence type="predicted"/>
<protein>
    <recommendedName>
        <fullName evidence="1">Protein kinase domain-containing protein</fullName>
    </recommendedName>
</protein>
<dbReference type="Pfam" id="PF07714">
    <property type="entry name" value="PK_Tyr_Ser-Thr"/>
    <property type="match status" value="1"/>
</dbReference>
<evidence type="ECO:0000313" key="2">
    <source>
        <dbReference type="EMBL" id="KZW01394.1"/>
    </source>
</evidence>
<gene>
    <name evidence="2" type="ORF">EXIGLDRAFT_718513</name>
</gene>
<dbReference type="EMBL" id="KV425894">
    <property type="protein sequence ID" value="KZW01394.1"/>
    <property type="molecule type" value="Genomic_DNA"/>
</dbReference>
<dbReference type="Proteomes" id="UP000077266">
    <property type="component" value="Unassembled WGS sequence"/>
</dbReference>
<dbReference type="AlphaFoldDB" id="A0A165NYF0"/>
<feature type="domain" description="Protein kinase" evidence="1">
    <location>
        <begin position="1"/>
        <end position="94"/>
    </location>
</feature>
<dbReference type="GO" id="GO:0005524">
    <property type="term" value="F:ATP binding"/>
    <property type="evidence" value="ECO:0007669"/>
    <property type="project" value="InterPro"/>
</dbReference>
<dbReference type="OrthoDB" id="4062651at2759"/>
<reference evidence="2 3" key="1">
    <citation type="journal article" date="2016" name="Mol. Biol. Evol.">
        <title>Comparative Genomics of Early-Diverging Mushroom-Forming Fungi Provides Insights into the Origins of Lignocellulose Decay Capabilities.</title>
        <authorList>
            <person name="Nagy L.G."/>
            <person name="Riley R."/>
            <person name="Tritt A."/>
            <person name="Adam C."/>
            <person name="Daum C."/>
            <person name="Floudas D."/>
            <person name="Sun H."/>
            <person name="Yadav J.S."/>
            <person name="Pangilinan J."/>
            <person name="Larsson K.H."/>
            <person name="Matsuura K."/>
            <person name="Barry K."/>
            <person name="Labutti K."/>
            <person name="Kuo R."/>
            <person name="Ohm R.A."/>
            <person name="Bhattacharya S.S."/>
            <person name="Shirouzu T."/>
            <person name="Yoshinaga Y."/>
            <person name="Martin F.M."/>
            <person name="Grigoriev I.V."/>
            <person name="Hibbett D.S."/>
        </authorList>
    </citation>
    <scope>NUCLEOTIDE SEQUENCE [LARGE SCALE GENOMIC DNA]</scope>
    <source>
        <strain evidence="2 3">HHB12029</strain>
    </source>
</reference>
<sequence>MAPELLNDDEMVAKPSRASDVWAFGCLVLEVQSGLPPYCTKRNDLQVIISLSKGELPHRPPLMPDSLWNFVLECCCTCPALRLTTRLAMSRLKLQRVPKVAKSSATRSRCLSM</sequence>
<dbReference type="SUPFAM" id="SSF56112">
    <property type="entry name" value="Protein kinase-like (PK-like)"/>
    <property type="match status" value="1"/>
</dbReference>
<dbReference type="STRING" id="1314781.A0A165NYF0"/>
<dbReference type="InParanoid" id="A0A165NYF0"/>
<dbReference type="InterPro" id="IPR001245">
    <property type="entry name" value="Ser-Thr/Tyr_kinase_cat_dom"/>
</dbReference>
<evidence type="ECO:0000313" key="3">
    <source>
        <dbReference type="Proteomes" id="UP000077266"/>
    </source>
</evidence>
<name>A0A165NYF0_EXIGL</name>
<accession>A0A165NYF0</accession>
<dbReference type="GO" id="GO:0004672">
    <property type="term" value="F:protein kinase activity"/>
    <property type="evidence" value="ECO:0007669"/>
    <property type="project" value="InterPro"/>
</dbReference>
<dbReference type="InterPro" id="IPR000719">
    <property type="entry name" value="Prot_kinase_dom"/>
</dbReference>
<dbReference type="Gene3D" id="1.10.510.10">
    <property type="entry name" value="Transferase(Phosphotransferase) domain 1"/>
    <property type="match status" value="1"/>
</dbReference>
<dbReference type="PROSITE" id="PS50011">
    <property type="entry name" value="PROTEIN_KINASE_DOM"/>
    <property type="match status" value="1"/>
</dbReference>
<organism evidence="2 3">
    <name type="scientific">Exidia glandulosa HHB12029</name>
    <dbReference type="NCBI Taxonomy" id="1314781"/>
    <lineage>
        <taxon>Eukaryota</taxon>
        <taxon>Fungi</taxon>
        <taxon>Dikarya</taxon>
        <taxon>Basidiomycota</taxon>
        <taxon>Agaricomycotina</taxon>
        <taxon>Agaricomycetes</taxon>
        <taxon>Auriculariales</taxon>
        <taxon>Exidiaceae</taxon>
        <taxon>Exidia</taxon>
    </lineage>
</organism>
<keyword evidence="3" id="KW-1185">Reference proteome</keyword>